<proteinExistence type="predicted"/>
<sequence length="112" mass="12082">MAEGPTLPEWSEYAEGEAFDGEVNGTDISETLERVLDADACEGEPYSAWERWSEMTARTVVPTPPAPIATGVGEDIPWVTSAKGLDRQAGVPYKSLGDAKYRKGRFGSADKS</sequence>
<dbReference type="RefSeq" id="WP_150984307.1">
    <property type="nucleotide sequence ID" value="NZ_CP062804.1"/>
</dbReference>
<gene>
    <name evidence="1" type="ORF">F7R26_022900</name>
</gene>
<dbReference type="Proteomes" id="UP000397656">
    <property type="component" value="Chromosome 2"/>
</dbReference>
<name>A0A643FZY2_9BURK</name>
<dbReference type="GeneID" id="98403783"/>
<accession>A0A643FZY2</accession>
<evidence type="ECO:0000313" key="1">
    <source>
        <dbReference type="EMBL" id="QOT80310.1"/>
    </source>
</evidence>
<dbReference type="EMBL" id="CP062804">
    <property type="protein sequence ID" value="QOT80310.1"/>
    <property type="molecule type" value="Genomic_DNA"/>
</dbReference>
<organism evidence="1 2">
    <name type="scientific">Cupriavidus basilensis</name>
    <dbReference type="NCBI Taxonomy" id="68895"/>
    <lineage>
        <taxon>Bacteria</taxon>
        <taxon>Pseudomonadati</taxon>
        <taxon>Pseudomonadota</taxon>
        <taxon>Betaproteobacteria</taxon>
        <taxon>Burkholderiales</taxon>
        <taxon>Burkholderiaceae</taxon>
        <taxon>Cupriavidus</taxon>
    </lineage>
</organism>
<dbReference type="AlphaFoldDB" id="A0A643FZY2"/>
<protein>
    <submittedName>
        <fullName evidence="1">Uncharacterized protein</fullName>
    </submittedName>
</protein>
<reference evidence="1 2" key="1">
    <citation type="submission" date="2020-10" db="EMBL/GenBank/DDBJ databases">
        <title>Complete genome sequence of Cupriavidus basilensis CCUG 49340T.</title>
        <authorList>
            <person name="Salva-Serra F."/>
            <person name="Donoso R.A."/>
            <person name="Cho K.H."/>
            <person name="Yoo J.A."/>
            <person name="Lee K."/>
            <person name="Yoon S.-H."/>
            <person name="Perez-Pantoja D."/>
            <person name="Moore E.R.B."/>
        </authorList>
    </citation>
    <scope>NUCLEOTIDE SEQUENCE [LARGE SCALE GENOMIC DNA]</scope>
    <source>
        <strain evidence="2">CCUG 49340</strain>
    </source>
</reference>
<evidence type="ECO:0000313" key="2">
    <source>
        <dbReference type="Proteomes" id="UP000397656"/>
    </source>
</evidence>